<organism evidence="4 5">
    <name type="scientific">Aspergillus ellipticus CBS 707.79</name>
    <dbReference type="NCBI Taxonomy" id="1448320"/>
    <lineage>
        <taxon>Eukaryota</taxon>
        <taxon>Fungi</taxon>
        <taxon>Dikarya</taxon>
        <taxon>Ascomycota</taxon>
        <taxon>Pezizomycotina</taxon>
        <taxon>Eurotiomycetes</taxon>
        <taxon>Eurotiomycetidae</taxon>
        <taxon>Eurotiales</taxon>
        <taxon>Aspergillaceae</taxon>
        <taxon>Aspergillus</taxon>
        <taxon>Aspergillus subgen. Circumdati</taxon>
    </lineage>
</organism>
<keyword evidence="5" id="KW-1185">Reference proteome</keyword>
<dbReference type="EMBL" id="KZ825849">
    <property type="protein sequence ID" value="PYH95678.1"/>
    <property type="molecule type" value="Genomic_DNA"/>
</dbReference>
<evidence type="ECO:0000313" key="5">
    <source>
        <dbReference type="Proteomes" id="UP000247810"/>
    </source>
</evidence>
<comment type="similarity">
    <text evidence="2">Belongs to the AB hydrolase superfamily. Epoxide hydrolase family.</text>
</comment>
<dbReference type="PRINTS" id="PR00412">
    <property type="entry name" value="EPOXHYDRLASE"/>
</dbReference>
<name>A0A319E4Z1_9EURO</name>
<dbReference type="InterPro" id="IPR000639">
    <property type="entry name" value="Epox_hydrolase-like"/>
</dbReference>
<dbReference type="PANTHER" id="PTHR43329">
    <property type="entry name" value="EPOXIDE HYDROLASE"/>
    <property type="match status" value="1"/>
</dbReference>
<evidence type="ECO:0000313" key="4">
    <source>
        <dbReference type="EMBL" id="PYH95678.1"/>
    </source>
</evidence>
<dbReference type="Gene3D" id="3.40.50.1820">
    <property type="entry name" value="alpha/beta hydrolase"/>
    <property type="match status" value="1"/>
</dbReference>
<sequence length="334" mass="36973">MASIAFPSIAKKATLSDGTTYGYAAIAPASADKSTFVLIHGYPSSSYDWRIQIEALKKEGHGVIVPDLLGYGDTDKPLDLQAYRLKTMSNQVVEIMDIEKVSRAVLVAHDWGVPLASRMVLYHTQRFYGLVTVAVSYTAPGADYDIDAICELSKKLIGYETFGYWKWHNTEEAAADMEANPASAFHLIYPHDNLLFKTDLGPTGKAAEFVRSGRTTSLPSWLTQEDYEMHDRIFSKGGYAAPLSWYKAAMRGINAQDEAEIPDEQKPCPVPNLFVAATEDYVCVAALQIKRQEMLKLVPNGRVETVDCGHWVQLEKPEVLNELILGFGKEVAGN</sequence>
<dbReference type="InterPro" id="IPR000073">
    <property type="entry name" value="AB_hydrolase_1"/>
</dbReference>
<proteinExistence type="inferred from homology"/>
<dbReference type="Proteomes" id="UP000247810">
    <property type="component" value="Unassembled WGS sequence"/>
</dbReference>
<reference evidence="4 5" key="1">
    <citation type="submission" date="2018-02" db="EMBL/GenBank/DDBJ databases">
        <title>The genomes of Aspergillus section Nigri reveals drivers in fungal speciation.</title>
        <authorList>
            <consortium name="DOE Joint Genome Institute"/>
            <person name="Vesth T.C."/>
            <person name="Nybo J."/>
            <person name="Theobald S."/>
            <person name="Brandl J."/>
            <person name="Frisvad J.C."/>
            <person name="Nielsen K.F."/>
            <person name="Lyhne E.K."/>
            <person name="Kogle M.E."/>
            <person name="Kuo A."/>
            <person name="Riley R."/>
            <person name="Clum A."/>
            <person name="Nolan M."/>
            <person name="Lipzen A."/>
            <person name="Salamov A."/>
            <person name="Henrissat B."/>
            <person name="Wiebenga A."/>
            <person name="De vries R.P."/>
            <person name="Grigoriev I.V."/>
            <person name="Mortensen U.H."/>
            <person name="Andersen M.R."/>
            <person name="Baker S.E."/>
        </authorList>
    </citation>
    <scope>NUCLEOTIDE SEQUENCE [LARGE SCALE GENOMIC DNA]</scope>
    <source>
        <strain evidence="4 5">CBS 707.79</strain>
    </source>
</reference>
<dbReference type="GO" id="GO:0016787">
    <property type="term" value="F:hydrolase activity"/>
    <property type="evidence" value="ECO:0007669"/>
    <property type="project" value="UniProtKB-KW"/>
</dbReference>
<dbReference type="AlphaFoldDB" id="A0A319E4Z1"/>
<dbReference type="VEuPathDB" id="FungiDB:BO71DRAFT_397787"/>
<dbReference type="OrthoDB" id="284184at2759"/>
<evidence type="ECO:0000256" key="2">
    <source>
        <dbReference type="ARBA" id="ARBA00038334"/>
    </source>
</evidence>
<dbReference type="InterPro" id="IPR029058">
    <property type="entry name" value="AB_hydrolase_fold"/>
</dbReference>
<gene>
    <name evidence="4" type="ORF">BO71DRAFT_397787</name>
</gene>
<evidence type="ECO:0000259" key="3">
    <source>
        <dbReference type="Pfam" id="PF00561"/>
    </source>
</evidence>
<protein>
    <submittedName>
        <fullName evidence="4">Alpha/beta-hydrolase</fullName>
    </submittedName>
</protein>
<dbReference type="SUPFAM" id="SSF53474">
    <property type="entry name" value="alpha/beta-Hydrolases"/>
    <property type="match status" value="1"/>
</dbReference>
<keyword evidence="1 4" id="KW-0378">Hydrolase</keyword>
<dbReference type="Pfam" id="PF00561">
    <property type="entry name" value="Abhydrolase_1"/>
    <property type="match status" value="1"/>
</dbReference>
<accession>A0A319E4Z1</accession>
<evidence type="ECO:0000256" key="1">
    <source>
        <dbReference type="ARBA" id="ARBA00022801"/>
    </source>
</evidence>
<feature type="domain" description="AB hydrolase-1" evidence="3">
    <location>
        <begin position="35"/>
        <end position="138"/>
    </location>
</feature>
<dbReference type="STRING" id="1448320.A0A319E4Z1"/>